<dbReference type="Proteomes" id="UP001153069">
    <property type="component" value="Unassembled WGS sequence"/>
</dbReference>
<evidence type="ECO:0000313" key="2">
    <source>
        <dbReference type="EMBL" id="CAB9507357.1"/>
    </source>
</evidence>
<dbReference type="EMBL" id="CAICTM010000301">
    <property type="protein sequence ID" value="CAB9507357.1"/>
    <property type="molecule type" value="Genomic_DNA"/>
</dbReference>
<dbReference type="OrthoDB" id="6356850at2759"/>
<feature type="compositionally biased region" description="Basic and acidic residues" evidence="1">
    <location>
        <begin position="285"/>
        <end position="298"/>
    </location>
</feature>
<organism evidence="2 3">
    <name type="scientific">Seminavis robusta</name>
    <dbReference type="NCBI Taxonomy" id="568900"/>
    <lineage>
        <taxon>Eukaryota</taxon>
        <taxon>Sar</taxon>
        <taxon>Stramenopiles</taxon>
        <taxon>Ochrophyta</taxon>
        <taxon>Bacillariophyta</taxon>
        <taxon>Bacillariophyceae</taxon>
        <taxon>Bacillariophycidae</taxon>
        <taxon>Naviculales</taxon>
        <taxon>Naviculaceae</taxon>
        <taxon>Seminavis</taxon>
    </lineage>
</organism>
<protein>
    <submittedName>
        <fullName evidence="2">Uncharacterized protein</fullName>
    </submittedName>
</protein>
<reference evidence="2" key="1">
    <citation type="submission" date="2020-06" db="EMBL/GenBank/DDBJ databases">
        <authorList>
            <consortium name="Plant Systems Biology data submission"/>
        </authorList>
    </citation>
    <scope>NUCLEOTIDE SEQUENCE</scope>
    <source>
        <strain evidence="2">D6</strain>
    </source>
</reference>
<dbReference type="AlphaFoldDB" id="A0A9N8HC34"/>
<evidence type="ECO:0000256" key="1">
    <source>
        <dbReference type="SAM" id="MobiDB-lite"/>
    </source>
</evidence>
<evidence type="ECO:0000313" key="3">
    <source>
        <dbReference type="Proteomes" id="UP001153069"/>
    </source>
</evidence>
<gene>
    <name evidence="2" type="ORF">SEMRO_302_G112320.1</name>
</gene>
<proteinExistence type="predicted"/>
<accession>A0A9N8HC34</accession>
<comment type="caution">
    <text evidence="2">The sequence shown here is derived from an EMBL/GenBank/DDBJ whole genome shotgun (WGS) entry which is preliminary data.</text>
</comment>
<sequence length="298" mass="34201">MSDNESTGGGKRGSVYGKKKTFSKNTEAYKILQKMFEDGLISPTDKPSDVRLSKTEFQEYSVTQFRSQFNKMKTLIGVTTKEAYKKMMEKEKKPTVGPPNDTMPPSDNEEEEAVEDYCADHSLLWQPKKLVACWQNRHGVKHVSMIFHLTGGAADTDTNAVECGVTDNGMEFIISELWSETIEKIDEFYLLFPRHQDETEDEFKRRQYAMEDLIRPHCASGRRMRSTFKFTLPIKVDPKSMRVRYAGTNDGTRICHVDLAERLKKEVQQVVMLDRGRGRGLKRPHQGDDNGKWSELAK</sequence>
<feature type="region of interest" description="Disordered" evidence="1">
    <location>
        <begin position="89"/>
        <end position="110"/>
    </location>
</feature>
<feature type="region of interest" description="Disordered" evidence="1">
    <location>
        <begin position="275"/>
        <end position="298"/>
    </location>
</feature>
<name>A0A9N8HC34_9STRA</name>
<keyword evidence="3" id="KW-1185">Reference proteome</keyword>